<dbReference type="AlphaFoldDB" id="A0A7X0HTG0"/>
<dbReference type="EMBL" id="JACHGK010000011">
    <property type="protein sequence ID" value="MBB6446493.1"/>
    <property type="molecule type" value="Genomic_DNA"/>
</dbReference>
<proteinExistence type="predicted"/>
<evidence type="ECO:0000313" key="6">
    <source>
        <dbReference type="Proteomes" id="UP000531594"/>
    </source>
</evidence>
<evidence type="ECO:0000256" key="1">
    <source>
        <dbReference type="ARBA" id="ARBA00023015"/>
    </source>
</evidence>
<evidence type="ECO:0000256" key="3">
    <source>
        <dbReference type="ARBA" id="ARBA00023163"/>
    </source>
</evidence>
<dbReference type="SUPFAM" id="SSF54171">
    <property type="entry name" value="DNA-binding domain"/>
    <property type="match status" value="1"/>
</dbReference>
<accession>A0A7X0HTG0</accession>
<dbReference type="GO" id="GO:0003677">
    <property type="term" value="F:DNA binding"/>
    <property type="evidence" value="ECO:0007669"/>
    <property type="project" value="UniProtKB-KW"/>
</dbReference>
<keyword evidence="3" id="KW-0804">Transcription</keyword>
<dbReference type="PROSITE" id="PS51032">
    <property type="entry name" value="AP2_ERF"/>
    <property type="match status" value="1"/>
</dbReference>
<name>A0A7X0HTG0_9BACI</name>
<dbReference type="RefSeq" id="WP_184527544.1">
    <property type="nucleotide sequence ID" value="NZ_JACHGK010000011.1"/>
</dbReference>
<keyword evidence="1" id="KW-0805">Transcription regulation</keyword>
<dbReference type="GO" id="GO:0003700">
    <property type="term" value="F:DNA-binding transcription factor activity"/>
    <property type="evidence" value="ECO:0007669"/>
    <property type="project" value="InterPro"/>
</dbReference>
<gene>
    <name evidence="5" type="ORF">HNR53_003152</name>
</gene>
<dbReference type="InterPro" id="IPR016177">
    <property type="entry name" value="DNA-bd_dom_sf"/>
</dbReference>
<dbReference type="Gene3D" id="3.30.730.10">
    <property type="entry name" value="AP2/ERF domain"/>
    <property type="match status" value="1"/>
</dbReference>
<evidence type="ECO:0000259" key="4">
    <source>
        <dbReference type="PROSITE" id="PS51032"/>
    </source>
</evidence>
<protein>
    <recommendedName>
        <fullName evidence="4">AP2/ERF domain-containing protein</fullName>
    </recommendedName>
</protein>
<feature type="domain" description="AP2/ERF" evidence="4">
    <location>
        <begin position="168"/>
        <end position="218"/>
    </location>
</feature>
<comment type="caution">
    <text evidence="5">The sequence shown here is derived from an EMBL/GenBank/DDBJ whole genome shotgun (WGS) entry which is preliminary data.</text>
</comment>
<keyword evidence="2" id="KW-0238">DNA-binding</keyword>
<dbReference type="InterPro" id="IPR001471">
    <property type="entry name" value="AP2/ERF_dom"/>
</dbReference>
<evidence type="ECO:0000256" key="2">
    <source>
        <dbReference type="ARBA" id="ARBA00023125"/>
    </source>
</evidence>
<organism evidence="5 6">
    <name type="scientific">Bacillus benzoevorans</name>
    <dbReference type="NCBI Taxonomy" id="1456"/>
    <lineage>
        <taxon>Bacteria</taxon>
        <taxon>Bacillati</taxon>
        <taxon>Bacillota</taxon>
        <taxon>Bacilli</taxon>
        <taxon>Bacillales</taxon>
        <taxon>Bacillaceae</taxon>
        <taxon>Bacillus</taxon>
    </lineage>
</organism>
<evidence type="ECO:0000313" key="5">
    <source>
        <dbReference type="EMBL" id="MBB6446493.1"/>
    </source>
</evidence>
<dbReference type="InterPro" id="IPR036955">
    <property type="entry name" value="AP2/ERF_dom_sf"/>
</dbReference>
<keyword evidence="6" id="KW-1185">Reference proteome</keyword>
<dbReference type="Proteomes" id="UP000531594">
    <property type="component" value="Unassembled WGS sequence"/>
</dbReference>
<reference evidence="5 6" key="1">
    <citation type="submission" date="2020-08" db="EMBL/GenBank/DDBJ databases">
        <title>Genomic Encyclopedia of Type Strains, Phase IV (KMG-IV): sequencing the most valuable type-strain genomes for metagenomic binning, comparative biology and taxonomic classification.</title>
        <authorList>
            <person name="Goeker M."/>
        </authorList>
    </citation>
    <scope>NUCLEOTIDE SEQUENCE [LARGE SCALE GENOMIC DNA]</scope>
    <source>
        <strain evidence="5 6">DSM 5391</strain>
    </source>
</reference>
<sequence>MAKRMNLAGEIFGRLTVLEFDSMKDTNSYWRCKCECGNVTVVAGNSLKRGVSKSCGCLQKEKTSNANFKHGHTAKNSPEYRSWRSMITRCEDESVNNYERYGGRGIKVCKRWRNSFESFLSDMGKRPTLSYTLDRIDVNGNYEPSNCRWADLTQQAINKRLQKNNNTGVRGVHWSKRERKFKAQIKYRGKFSHLGTFDTLEEAAKARKEAEIKYWGMD</sequence>